<evidence type="ECO:0000256" key="1">
    <source>
        <dbReference type="ARBA" id="ARBA00022763"/>
    </source>
</evidence>
<keyword evidence="1" id="KW-0227">DNA damage</keyword>
<evidence type="ECO:0000313" key="3">
    <source>
        <dbReference type="EMBL" id="PFG36025.1"/>
    </source>
</evidence>
<evidence type="ECO:0000313" key="4">
    <source>
        <dbReference type="Proteomes" id="UP000221394"/>
    </source>
</evidence>
<accession>A0A2A9ECL5</accession>
<proteinExistence type="predicted"/>
<dbReference type="EMBL" id="PDJH01000001">
    <property type="protein sequence ID" value="PFG36025.1"/>
    <property type="molecule type" value="Genomic_DNA"/>
</dbReference>
<dbReference type="GO" id="GO:0003824">
    <property type="term" value="F:catalytic activity"/>
    <property type="evidence" value="ECO:0007669"/>
    <property type="project" value="InterPro"/>
</dbReference>
<dbReference type="InterPro" id="IPR036217">
    <property type="entry name" value="MethylDNA_cys_MeTrfase_DNAb"/>
</dbReference>
<name>A0A2A9ECL5_9MICO</name>
<sequence length="112" mass="12028">MSHQSINVARVDDEYVEAVLDVVEQIPPGRVMTYGDVAEVVGARLERGGPRQVGAALRVAGAAVPWWRVVNAAGEPPAHHRLAALAELRAEACPLTDDGRVRLSAARLQKKT</sequence>
<reference evidence="3 4" key="1">
    <citation type="submission" date="2017-10" db="EMBL/GenBank/DDBJ databases">
        <title>Sequencing the genomes of 1000 actinobacteria strains.</title>
        <authorList>
            <person name="Klenk H.-P."/>
        </authorList>
    </citation>
    <scope>NUCLEOTIDE SEQUENCE [LARGE SCALE GENOMIC DNA]</scope>
    <source>
        <strain evidence="3 4">DSM 21574</strain>
    </source>
</reference>
<dbReference type="Pfam" id="PF01035">
    <property type="entry name" value="DNA_binding_1"/>
    <property type="match status" value="1"/>
</dbReference>
<comment type="caution">
    <text evidence="3">The sequence shown here is derived from an EMBL/GenBank/DDBJ whole genome shotgun (WGS) entry which is preliminary data.</text>
</comment>
<dbReference type="InterPro" id="IPR014048">
    <property type="entry name" value="MethylDNA_cys_MeTrfase_DNA-bd"/>
</dbReference>
<dbReference type="PANTHER" id="PTHR42942:SF1">
    <property type="entry name" value="ALKYLTRANSFERASE-LIKE PROTEIN 1"/>
    <property type="match status" value="1"/>
</dbReference>
<dbReference type="GO" id="GO:0006281">
    <property type="term" value="P:DNA repair"/>
    <property type="evidence" value="ECO:0007669"/>
    <property type="project" value="InterPro"/>
</dbReference>
<feature type="domain" description="Methylated-DNA-[protein]-cysteine S-methyltransferase DNA binding" evidence="2">
    <location>
        <begin position="17"/>
        <end position="77"/>
    </location>
</feature>
<keyword evidence="4" id="KW-1185">Reference proteome</keyword>
<gene>
    <name evidence="3" type="ORF">ATL41_0729</name>
</gene>
<evidence type="ECO:0000259" key="2">
    <source>
        <dbReference type="Pfam" id="PF01035"/>
    </source>
</evidence>
<dbReference type="Gene3D" id="1.10.10.10">
    <property type="entry name" value="Winged helix-like DNA-binding domain superfamily/Winged helix DNA-binding domain"/>
    <property type="match status" value="1"/>
</dbReference>
<dbReference type="AlphaFoldDB" id="A0A2A9ECL5"/>
<organism evidence="3 4">
    <name type="scientific">Flavimobilis soli</name>
    <dbReference type="NCBI Taxonomy" id="442709"/>
    <lineage>
        <taxon>Bacteria</taxon>
        <taxon>Bacillati</taxon>
        <taxon>Actinomycetota</taxon>
        <taxon>Actinomycetes</taxon>
        <taxon>Micrococcales</taxon>
        <taxon>Jonesiaceae</taxon>
        <taxon>Flavimobilis</taxon>
    </lineage>
</organism>
<dbReference type="CDD" id="cd06445">
    <property type="entry name" value="ATase"/>
    <property type="match status" value="1"/>
</dbReference>
<dbReference type="InterPro" id="IPR052520">
    <property type="entry name" value="ATL_DNA_repair"/>
</dbReference>
<protein>
    <submittedName>
        <fullName evidence="3">O(6)-alkylguanine repair protein YbaZ</fullName>
    </submittedName>
</protein>
<dbReference type="SUPFAM" id="SSF46767">
    <property type="entry name" value="Methylated DNA-protein cysteine methyltransferase, C-terminal domain"/>
    <property type="match status" value="1"/>
</dbReference>
<dbReference type="PANTHER" id="PTHR42942">
    <property type="entry name" value="6-O-METHYLGUANINE DNA METHYLTRANSFERASE"/>
    <property type="match status" value="1"/>
</dbReference>
<dbReference type="Proteomes" id="UP000221394">
    <property type="component" value="Unassembled WGS sequence"/>
</dbReference>
<dbReference type="InterPro" id="IPR036388">
    <property type="entry name" value="WH-like_DNA-bd_sf"/>
</dbReference>